<feature type="region of interest" description="Disordered" evidence="17">
    <location>
        <begin position="1377"/>
        <end position="1403"/>
    </location>
</feature>
<dbReference type="Proteomes" id="UP000290289">
    <property type="component" value="Chromosome 7"/>
</dbReference>
<evidence type="ECO:0000256" key="12">
    <source>
        <dbReference type="ARBA" id="ARBA00023015"/>
    </source>
</evidence>
<dbReference type="PRINTS" id="PR00420">
    <property type="entry name" value="RNGMNOXGNASE"/>
</dbReference>
<evidence type="ECO:0000256" key="17">
    <source>
        <dbReference type="SAM" id="MobiDB-lite"/>
    </source>
</evidence>
<evidence type="ECO:0000259" key="20">
    <source>
        <dbReference type="Pfam" id="PF16987"/>
    </source>
</evidence>
<evidence type="ECO:0000313" key="23">
    <source>
        <dbReference type="Proteomes" id="UP000290289"/>
    </source>
</evidence>
<keyword evidence="9" id="KW-0274">FAD</keyword>
<sequence>MVYEYVLAGVLVSLLSSVFFLIINTTYSEKKKEDVANVSETGVFLETEIEKNTDVVIVGAGVAGAALAYTLGKEGRRVHVIERDLNEPDRIVGELLQPGGYLKLIELGLEDCANESIDAQKVFGYALYKNGNDTKLSYPLETYSSDIAGRSFHNGRFIQRMRERAATLSNVKMEQGTVTTLIEENGTIRGVMYKNKAGEEMRTYAPLTIVCDGCFSNLRRSISTPNIENPSCFVGLILENCELPHANHGHVILGDPSPILFYPISSTEVRCLVDVPGTKVPSVANGEMAQYLKTVVAPQVPHQLLKAFLAAVDKGIIRTMQNKSMPAAPQPTPGAILLGDAFNMRHPLTGGGMTVALSDIVLLRDLLRPLSDFNDAPALCDYLESFYTLRKPVSSTINTLAGALYKVFCASPDLARQEMREACFDYLSLGGICSNGPISLLSGLNPRPVSLFLHFFAVAVYGVGRLMIPFPTPKRMWLGARLIVSASGIIFPIIKAEGVRQMFFPATMPAYYRAPPVHRRIETRTKLKLNYTRRERKESFEHAVDQSPFPQPRVLRKTLFPIVRAQAEHNMDPVNWRTKFPAESREKVVNKIISSLMKRFPYSEHEKHMSDYKRIAVNFEEKVYMVARDQQDYIMRIKSRLESKNLNPGGKQGQSISVQATTLSQAHEQHSLPNVQDNNASGGVVTNLASARPSVSISPHVALPNNASENSNLQSVFGNSQRSVGNLSGCGQPFNISVNNLRQEQGIQNSPQIVSQQNHEQLNPHLYKQVKQENISPSYITQKQLQLQHHYQPKLLNPTQQHTSQQSMLQTPVMCPSETRVAQLSDIWQDQMSYFDQTTQSGNKTQSQIAFRQTNQSQVALDIHQNVSSSSQNPLMQSQKQVHLIGRKLTATNTQQSHLDGQPNGCPNLHQQQPRLPCQQNTVQQQFQVQKINHSSAHHEQLSERNNMYVLPQSSQLLETECASSGMRLCEVKMQGQTQHKASVLLPNQDQESQADSLERRLNSQIQPQKMEQLPDPSAQDQQQTYQTSGTLTSSSARRVSCTENWQEDAYQMLQSLKSKYLTPLTDMYNTITCRLQQLNSISQQTETGSIEKLNSLRNRVNTIISNLSFPKSNIPPSYKESLGLFEKYIISILSVRGRGNSAPSQQHGQQSSDVHSMRQFVQLRSQTSPVQTQQDEKKPTFQPVNSQDSATMQRSNATNLENDSKSVSEHPTLQPTEKFSGKIGSFNIVQQVSSGTLNIPRSNLQQPNIKALLSHSPVHGPQSNVNAFEPSCNTLQEMCLKQPKEERDVQTQTPKQELQDRHEMLHVQQKQIMQQHSGMVRLQSGASFPTALPKTYGSSCSQVPRCPTIDKKNLPMPLTEARTTFYPINSRSTKTSCSVPLPSSSVPGDLERPISDTSSLSNARDEQVNIAAKSPSPIAISTPGISVSPLLEESSNVIHCDTSTTMSDELSASEQPIQRLIKVVNLMSSKALSASVLDIGSVVCTTDRISGSATLTGSGGSIGEDLAGMTNSRLQKSYLTWQGMTFGTKNMKRCRSTVPIDVVATATGSICDSSKLSDTEIFDLESTAISYIKRPRIEVNQTLLEEITAINYQLIDTVLDISDEDTPPTVVSAQFRGGQGTIVRCSFIAVSISPNLKSQQFPIQPLRLLVPANYPLCSPIFLDKLRVEVSDELEDLSAKVKSKLNMSLRRLTEPLSLGEIARTWDVCARAVISEYAQQNGGGNLSSKREPMASQLGNFFRDQDLSVHVNGASLVGKGGGLKTQRKAGLGGRKPLGDLSNSGKPAALIQALQKQPSKEIIRDDPSNKKGLSKVSDTVQTRSRTALIDISNRQNEQGQKKKHNTKEVSDVADGHLCLNDVSGEGFLHNHEECIKEQTKSMDMDQFLMTLGLDNGSSKKLSFQSAPPLPRKHDPKSPPREWDLEEMPEHDFPWLSDKLDSPPRCKSPKSLNCNADSLLIWDDCDFKLMETP</sequence>
<dbReference type="Pfam" id="PF16987">
    <property type="entry name" value="KIX_2"/>
    <property type="match status" value="1"/>
</dbReference>
<feature type="domain" description="Squalene epoxidase" evidence="19">
    <location>
        <begin position="205"/>
        <end position="477"/>
    </location>
</feature>
<dbReference type="UniPathway" id="UPA00767">
    <property type="reaction ID" value="UER00752"/>
</dbReference>
<dbReference type="PANTHER" id="PTHR10835:SF28">
    <property type="entry name" value="SQUALENE MONOOXYGENASE"/>
    <property type="match status" value="1"/>
</dbReference>
<dbReference type="GO" id="GO:0005783">
    <property type="term" value="C:endoplasmic reticulum"/>
    <property type="evidence" value="ECO:0007669"/>
    <property type="project" value="TreeGrafter"/>
</dbReference>
<feature type="compositionally biased region" description="Basic and acidic residues" evidence="17">
    <location>
        <begin position="1795"/>
        <end position="1806"/>
    </location>
</feature>
<feature type="domain" description="ARC105/Med15 mediator subunit C-terminal" evidence="21">
    <location>
        <begin position="1632"/>
        <end position="1710"/>
    </location>
</feature>
<feature type="region of interest" description="Disordered" evidence="17">
    <location>
        <begin position="1758"/>
        <end position="1845"/>
    </location>
</feature>
<evidence type="ECO:0000256" key="11">
    <source>
        <dbReference type="ARBA" id="ARBA00023002"/>
    </source>
</evidence>
<feature type="compositionally biased region" description="Basic and acidic residues" evidence="17">
    <location>
        <begin position="1908"/>
        <end position="1925"/>
    </location>
</feature>
<dbReference type="SUPFAM" id="SSF51905">
    <property type="entry name" value="FAD/NAD(P)-binding domain"/>
    <property type="match status" value="1"/>
</dbReference>
<evidence type="ECO:0000259" key="21">
    <source>
        <dbReference type="Pfam" id="PF21539"/>
    </source>
</evidence>
<feature type="region of interest" description="Disordered" evidence="17">
    <location>
        <begin position="894"/>
        <end position="913"/>
    </location>
</feature>
<comment type="subcellular location">
    <subcellularLocation>
        <location evidence="3">Membrane</location>
        <topology evidence="3">Multi-pass membrane protein</topology>
    </subcellularLocation>
    <subcellularLocation>
        <location evidence="2">Nucleus</location>
    </subcellularLocation>
</comment>
<evidence type="ECO:0000256" key="15">
    <source>
        <dbReference type="ARBA" id="ARBA00023242"/>
    </source>
</evidence>
<evidence type="ECO:0000259" key="19">
    <source>
        <dbReference type="Pfam" id="PF08491"/>
    </source>
</evidence>
<feature type="compositionally biased region" description="Polar residues" evidence="17">
    <location>
        <begin position="1183"/>
        <end position="1202"/>
    </location>
</feature>
<comment type="similarity">
    <text evidence="5">Belongs to the squalene monooxygenase family.</text>
</comment>
<dbReference type="GO" id="GO:0016020">
    <property type="term" value="C:membrane"/>
    <property type="evidence" value="ECO:0007669"/>
    <property type="project" value="UniProtKB-SubCell"/>
</dbReference>
<feature type="region of interest" description="Disordered" evidence="17">
    <location>
        <begin position="1165"/>
        <end position="1220"/>
    </location>
</feature>
<organism evidence="22 23">
    <name type="scientific">Malus domestica</name>
    <name type="common">Apple</name>
    <name type="synonym">Pyrus malus</name>
    <dbReference type="NCBI Taxonomy" id="3750"/>
    <lineage>
        <taxon>Eukaryota</taxon>
        <taxon>Viridiplantae</taxon>
        <taxon>Streptophyta</taxon>
        <taxon>Embryophyta</taxon>
        <taxon>Tracheophyta</taxon>
        <taxon>Spermatophyta</taxon>
        <taxon>Magnoliopsida</taxon>
        <taxon>eudicotyledons</taxon>
        <taxon>Gunneridae</taxon>
        <taxon>Pentapetalae</taxon>
        <taxon>rosids</taxon>
        <taxon>fabids</taxon>
        <taxon>Rosales</taxon>
        <taxon>Rosaceae</taxon>
        <taxon>Amygdaloideae</taxon>
        <taxon>Maleae</taxon>
        <taxon>Malus</taxon>
    </lineage>
</organism>
<comment type="catalytic activity">
    <reaction evidence="16">
        <text>squalene + reduced [NADPH--hemoprotein reductase] + O2 = (S)-2,3-epoxysqualene + oxidized [NADPH--hemoprotein reductase] + H2O + H(+)</text>
        <dbReference type="Rhea" id="RHEA:25282"/>
        <dbReference type="Rhea" id="RHEA-COMP:11964"/>
        <dbReference type="Rhea" id="RHEA-COMP:11965"/>
        <dbReference type="ChEBI" id="CHEBI:15377"/>
        <dbReference type="ChEBI" id="CHEBI:15378"/>
        <dbReference type="ChEBI" id="CHEBI:15379"/>
        <dbReference type="ChEBI" id="CHEBI:15440"/>
        <dbReference type="ChEBI" id="CHEBI:15441"/>
        <dbReference type="ChEBI" id="CHEBI:57618"/>
        <dbReference type="ChEBI" id="CHEBI:58210"/>
        <dbReference type="EC" id="1.14.14.17"/>
    </reaction>
</comment>
<keyword evidence="14" id="KW-0804">Transcription</keyword>
<comment type="pathway">
    <text evidence="4">Terpene metabolism; lanosterol biosynthesis; lanosterol from farnesyl diphosphate: step 2/3.</text>
</comment>
<dbReference type="Gene3D" id="1.10.246.20">
    <property type="entry name" value="Coactivator CBP, KIX domain"/>
    <property type="match status" value="1"/>
</dbReference>
<keyword evidence="8 18" id="KW-0812">Transmembrane</keyword>
<evidence type="ECO:0000256" key="7">
    <source>
        <dbReference type="ARBA" id="ARBA00022630"/>
    </source>
</evidence>
<dbReference type="EMBL" id="RDQH01000333">
    <property type="protein sequence ID" value="RXH93859.1"/>
    <property type="molecule type" value="Genomic_DNA"/>
</dbReference>
<dbReference type="Pfam" id="PF13450">
    <property type="entry name" value="NAD_binding_8"/>
    <property type="match status" value="1"/>
</dbReference>
<proteinExistence type="inferred from homology"/>
<keyword evidence="12" id="KW-0805">Transcription regulation</keyword>
<gene>
    <name evidence="22" type="ORF">DVH24_015926</name>
</gene>
<feature type="compositionally biased region" description="Polar residues" evidence="17">
    <location>
        <begin position="1813"/>
        <end position="1822"/>
    </location>
</feature>
<dbReference type="FunFam" id="3.50.50.60:FF:000074">
    <property type="entry name" value="Squalene monooxygenase 2"/>
    <property type="match status" value="1"/>
</dbReference>
<evidence type="ECO:0000256" key="14">
    <source>
        <dbReference type="ARBA" id="ARBA00023163"/>
    </source>
</evidence>
<keyword evidence="7" id="KW-0285">Flavoprotein</keyword>
<dbReference type="Pfam" id="PF08491">
    <property type="entry name" value="SE"/>
    <property type="match status" value="1"/>
</dbReference>
<dbReference type="GO" id="GO:0004506">
    <property type="term" value="F:squalene monooxygenase activity"/>
    <property type="evidence" value="ECO:0007669"/>
    <property type="project" value="UniProtKB-EC"/>
</dbReference>
<dbReference type="InterPro" id="IPR036546">
    <property type="entry name" value="MED15_KIX"/>
</dbReference>
<evidence type="ECO:0000256" key="18">
    <source>
        <dbReference type="SAM" id="Phobius"/>
    </source>
</evidence>
<dbReference type="GO" id="GO:0016126">
    <property type="term" value="P:sterol biosynthetic process"/>
    <property type="evidence" value="ECO:0007669"/>
    <property type="project" value="InterPro"/>
</dbReference>
<evidence type="ECO:0000256" key="6">
    <source>
        <dbReference type="ARBA" id="ARBA00012312"/>
    </source>
</evidence>
<keyword evidence="10 18" id="KW-1133">Transmembrane helix</keyword>
<feature type="compositionally biased region" description="Low complexity" evidence="17">
    <location>
        <begin position="1377"/>
        <end position="1388"/>
    </location>
</feature>
<comment type="cofactor">
    <cofactor evidence="1">
        <name>FAD</name>
        <dbReference type="ChEBI" id="CHEBI:57692"/>
    </cofactor>
</comment>
<comment type="caution">
    <text evidence="22">The sequence shown here is derived from an EMBL/GenBank/DDBJ whole genome shotgun (WGS) entry which is preliminary data.</text>
</comment>
<feature type="transmembrane region" description="Helical" evidence="18">
    <location>
        <begin position="475"/>
        <end position="494"/>
    </location>
</feature>
<dbReference type="InterPro" id="IPR036188">
    <property type="entry name" value="FAD/NAD-bd_sf"/>
</dbReference>
<feature type="region of interest" description="Disordered" evidence="17">
    <location>
        <begin position="1895"/>
        <end position="1925"/>
    </location>
</feature>
<feature type="transmembrane region" description="Helical" evidence="18">
    <location>
        <begin position="6"/>
        <end position="23"/>
    </location>
</feature>
<evidence type="ECO:0000256" key="5">
    <source>
        <dbReference type="ARBA" id="ARBA00008802"/>
    </source>
</evidence>
<dbReference type="Gene3D" id="3.50.50.60">
    <property type="entry name" value="FAD/NAD(P)-binding domain"/>
    <property type="match status" value="1"/>
</dbReference>
<dbReference type="InterPro" id="IPR040125">
    <property type="entry name" value="Squalene_monox"/>
</dbReference>
<evidence type="ECO:0000256" key="2">
    <source>
        <dbReference type="ARBA" id="ARBA00004123"/>
    </source>
</evidence>
<evidence type="ECO:0000256" key="1">
    <source>
        <dbReference type="ARBA" id="ARBA00001974"/>
    </source>
</evidence>
<feature type="transmembrane region" description="Helical" evidence="18">
    <location>
        <begin position="451"/>
        <end position="468"/>
    </location>
</feature>
<evidence type="ECO:0000313" key="22">
    <source>
        <dbReference type="EMBL" id="RXH93859.1"/>
    </source>
</evidence>
<dbReference type="GO" id="GO:0003712">
    <property type="term" value="F:transcription coregulator activity"/>
    <property type="evidence" value="ECO:0007669"/>
    <property type="project" value="InterPro"/>
</dbReference>
<dbReference type="GO" id="GO:0009725">
    <property type="term" value="P:response to hormone"/>
    <property type="evidence" value="ECO:0007669"/>
    <property type="project" value="UniProtKB-ARBA"/>
</dbReference>
<keyword evidence="15" id="KW-0539">Nucleus</keyword>
<feature type="region of interest" description="Disordered" evidence="17">
    <location>
        <begin position="1011"/>
        <end position="1038"/>
    </location>
</feature>
<dbReference type="GO" id="GO:0006355">
    <property type="term" value="P:regulation of DNA-templated transcription"/>
    <property type="evidence" value="ECO:0007669"/>
    <property type="project" value="InterPro"/>
</dbReference>
<feature type="domain" description="Mediator complex subunit 15 KIX" evidence="20">
    <location>
        <begin position="575"/>
        <end position="642"/>
    </location>
</feature>
<keyword evidence="11" id="KW-0560">Oxidoreductase</keyword>
<evidence type="ECO:0000256" key="4">
    <source>
        <dbReference type="ARBA" id="ARBA00005018"/>
    </source>
</evidence>
<feature type="compositionally biased region" description="Polar residues" evidence="17">
    <location>
        <begin position="1019"/>
        <end position="1038"/>
    </location>
</feature>
<dbReference type="GO" id="GO:0005634">
    <property type="term" value="C:nucleus"/>
    <property type="evidence" value="ECO:0007669"/>
    <property type="project" value="UniProtKB-SubCell"/>
</dbReference>
<evidence type="ECO:0000256" key="13">
    <source>
        <dbReference type="ARBA" id="ARBA00023136"/>
    </source>
</evidence>
<dbReference type="EC" id="1.14.14.17" evidence="6"/>
<evidence type="ECO:0000256" key="10">
    <source>
        <dbReference type="ARBA" id="ARBA00022989"/>
    </source>
</evidence>
<dbReference type="PANTHER" id="PTHR10835">
    <property type="entry name" value="SQUALENE MONOOXYGENASE"/>
    <property type="match status" value="1"/>
</dbReference>
<dbReference type="InterPro" id="IPR013698">
    <property type="entry name" value="Squalene_epoxidase"/>
</dbReference>
<keyword evidence="13 18" id="KW-0472">Membrane</keyword>
<reference evidence="22 23" key="1">
    <citation type="submission" date="2018-10" db="EMBL/GenBank/DDBJ databases">
        <title>A high-quality apple genome assembly.</title>
        <authorList>
            <person name="Hu J."/>
        </authorList>
    </citation>
    <scope>NUCLEOTIDE SEQUENCE [LARGE SCALE GENOMIC DNA]</scope>
    <source>
        <strain evidence="23">cv. HFTH1</strain>
        <tissue evidence="22">Young leaf</tissue>
    </source>
</reference>
<evidence type="ECO:0000256" key="16">
    <source>
        <dbReference type="ARBA" id="ARBA00048658"/>
    </source>
</evidence>
<keyword evidence="23" id="KW-1185">Reference proteome</keyword>
<protein>
    <recommendedName>
        <fullName evidence="6">squalene monooxygenase</fullName>
        <ecNumber evidence="6">1.14.14.17</ecNumber>
    </recommendedName>
</protein>
<feature type="compositionally biased region" description="Polar residues" evidence="17">
    <location>
        <begin position="1165"/>
        <end position="1174"/>
    </location>
</feature>
<dbReference type="InterPro" id="IPR036529">
    <property type="entry name" value="KIX_dom_sf"/>
</dbReference>
<name>A0A498JDE2_MALDO</name>
<dbReference type="STRING" id="3750.A0A498JDE2"/>
<dbReference type="GO" id="GO:0050660">
    <property type="term" value="F:flavin adenine dinucleotide binding"/>
    <property type="evidence" value="ECO:0007669"/>
    <property type="project" value="InterPro"/>
</dbReference>
<dbReference type="Pfam" id="PF21539">
    <property type="entry name" value="Med15_C"/>
    <property type="match status" value="1"/>
</dbReference>
<dbReference type="InterPro" id="IPR048386">
    <property type="entry name" value="Med15_C"/>
</dbReference>
<evidence type="ECO:0000256" key="3">
    <source>
        <dbReference type="ARBA" id="ARBA00004141"/>
    </source>
</evidence>
<evidence type="ECO:0000256" key="9">
    <source>
        <dbReference type="ARBA" id="ARBA00022827"/>
    </source>
</evidence>
<evidence type="ECO:0000256" key="8">
    <source>
        <dbReference type="ARBA" id="ARBA00022692"/>
    </source>
</evidence>
<accession>A0A498JDE2</accession>